<evidence type="ECO:0000313" key="3">
    <source>
        <dbReference type="Proteomes" id="UP000199437"/>
    </source>
</evidence>
<organism evidence="2 3">
    <name type="scientific">Roseivirga pacifica</name>
    <dbReference type="NCBI Taxonomy" id="1267423"/>
    <lineage>
        <taxon>Bacteria</taxon>
        <taxon>Pseudomonadati</taxon>
        <taxon>Bacteroidota</taxon>
        <taxon>Cytophagia</taxon>
        <taxon>Cytophagales</taxon>
        <taxon>Roseivirgaceae</taxon>
        <taxon>Roseivirga</taxon>
    </lineage>
</organism>
<dbReference type="PANTHER" id="PTHR43802">
    <property type="entry name" value="ENOYL-COA HYDRATASE"/>
    <property type="match status" value="1"/>
</dbReference>
<dbReference type="Pfam" id="PF00378">
    <property type="entry name" value="ECH_1"/>
    <property type="match status" value="1"/>
</dbReference>
<dbReference type="Gene3D" id="1.10.12.10">
    <property type="entry name" value="Lyase 2-enoyl-coa Hydratase, Chain A, domain 2"/>
    <property type="match status" value="1"/>
</dbReference>
<dbReference type="PANTHER" id="PTHR43802:SF1">
    <property type="entry name" value="IP11341P-RELATED"/>
    <property type="match status" value="1"/>
</dbReference>
<dbReference type="InterPro" id="IPR029045">
    <property type="entry name" value="ClpP/crotonase-like_dom_sf"/>
</dbReference>
<dbReference type="Proteomes" id="UP000199437">
    <property type="component" value="Unassembled WGS sequence"/>
</dbReference>
<dbReference type="InterPro" id="IPR014748">
    <property type="entry name" value="Enoyl-CoA_hydra_C"/>
</dbReference>
<accession>A0A1I0RJG0</accession>
<proteinExistence type="inferred from homology"/>
<dbReference type="GO" id="GO:0016853">
    <property type="term" value="F:isomerase activity"/>
    <property type="evidence" value="ECO:0007669"/>
    <property type="project" value="UniProtKB-KW"/>
</dbReference>
<dbReference type="Gene3D" id="3.90.226.10">
    <property type="entry name" value="2-enoyl-CoA Hydratase, Chain A, domain 1"/>
    <property type="match status" value="1"/>
</dbReference>
<comment type="similarity">
    <text evidence="1">Belongs to the enoyl-CoA hydratase/isomerase family.</text>
</comment>
<protein>
    <submittedName>
        <fullName evidence="2">2-(1,2-epoxy-1,2-dihydrophenyl)acetyl-CoA isomerase</fullName>
    </submittedName>
</protein>
<sequence length="265" mass="29219">MPLNFNQTMTLEITQKENLGIIRFNRPEAYNSFTREMSFALIDALKKFNEDKTVRAVLLTGNGKAFCAGQDLKEAVEDNGLSVEQMVEEHYNPIVRLIRKLEKPVIAAVNGVAAGAGANIAFACDIAVATKSAAFIQAFSKIGLVPDSGGTFFLPRLVGFQKASALMMLGDKVTAEEAAQMNMIYKVFEDDVFAEESEKLAIKMSQMPTKALAYTKHLLNQSFTNDLDAQLDQEKEWQAKSAASKDSIEGIQAFVEKRKPEFTGE</sequence>
<keyword evidence="2" id="KW-0413">Isomerase</keyword>
<dbReference type="AlphaFoldDB" id="A0A1I0RJG0"/>
<evidence type="ECO:0000313" key="2">
    <source>
        <dbReference type="EMBL" id="SEW41042.1"/>
    </source>
</evidence>
<dbReference type="SUPFAM" id="SSF52096">
    <property type="entry name" value="ClpP/crotonase"/>
    <property type="match status" value="1"/>
</dbReference>
<keyword evidence="3" id="KW-1185">Reference proteome</keyword>
<dbReference type="EMBL" id="FOIR01000004">
    <property type="protein sequence ID" value="SEW41042.1"/>
    <property type="molecule type" value="Genomic_DNA"/>
</dbReference>
<dbReference type="CDD" id="cd06558">
    <property type="entry name" value="crotonase-like"/>
    <property type="match status" value="1"/>
</dbReference>
<evidence type="ECO:0000256" key="1">
    <source>
        <dbReference type="ARBA" id="ARBA00005254"/>
    </source>
</evidence>
<dbReference type="InterPro" id="IPR001753">
    <property type="entry name" value="Enoyl-CoA_hydra/iso"/>
</dbReference>
<dbReference type="STRING" id="1267423.SAMN05216290_3673"/>
<name>A0A1I0RJG0_9BACT</name>
<reference evidence="3" key="1">
    <citation type="submission" date="2016-10" db="EMBL/GenBank/DDBJ databases">
        <authorList>
            <person name="Varghese N."/>
            <person name="Submissions S."/>
        </authorList>
    </citation>
    <scope>NUCLEOTIDE SEQUENCE [LARGE SCALE GENOMIC DNA]</scope>
    <source>
        <strain evidence="3">CGMCC 1.12402</strain>
    </source>
</reference>
<gene>
    <name evidence="2" type="ORF">SAMN05216290_3673</name>
</gene>
<dbReference type="OrthoDB" id="9775794at2"/>